<dbReference type="Gene3D" id="3.40.50.1820">
    <property type="entry name" value="alpha/beta hydrolase"/>
    <property type="match status" value="1"/>
</dbReference>
<comment type="caution">
    <text evidence="2">The sequence shown here is derived from an EMBL/GenBank/DDBJ whole genome shotgun (WGS) entry which is preliminary data.</text>
</comment>
<evidence type="ECO:0000313" key="3">
    <source>
        <dbReference type="Proteomes" id="UP000799429"/>
    </source>
</evidence>
<dbReference type="SUPFAM" id="SSF53474">
    <property type="entry name" value="alpha/beta-Hydrolases"/>
    <property type="match status" value="1"/>
</dbReference>
<keyword evidence="3" id="KW-1185">Reference proteome</keyword>
<dbReference type="EMBL" id="MU006118">
    <property type="protein sequence ID" value="KAF2834487.1"/>
    <property type="molecule type" value="Genomic_DNA"/>
</dbReference>
<dbReference type="InterPro" id="IPR050471">
    <property type="entry name" value="AB_hydrolase"/>
</dbReference>
<dbReference type="PANTHER" id="PTHR43433:SF5">
    <property type="entry name" value="AB HYDROLASE-1 DOMAIN-CONTAINING PROTEIN"/>
    <property type="match status" value="1"/>
</dbReference>
<proteinExistence type="predicted"/>
<sequence length="341" mass="38638">MAAVAIPMTAAEIVQHPEYPHVWWELKPEKKGLCPVAKGRGGPFNIAYEVHGQGPIHLVWVMGLGTFKSSWQRQTKDIGHIQGDKYTCLIFDNRGVCESDKPMMRYSTSEMAKDTIELIDFIGWKGKRELHVIGVSMGGMITQEMGLLIPERIGSMTLLSTGPRLFRTIPYFENLRNRINLFIPRAIDTQLANIKRNMCSDAWLSKPDDTEHVREPFPTNGDRYAAHEISKRSNPAYFTRTGFIAQAIAAGWHYKSPSQIAELADRIGRERIQVIHGTADRMVTFPHGKVLAEEMGGEERGVTVRFVEGQGHIIPLEMRAEFNSWIIGHAEKGERMNREER</sequence>
<dbReference type="Pfam" id="PF00561">
    <property type="entry name" value="Abhydrolase_1"/>
    <property type="match status" value="1"/>
</dbReference>
<dbReference type="OrthoDB" id="19657at2759"/>
<accession>A0A9P4S398</accession>
<dbReference type="Proteomes" id="UP000799429">
    <property type="component" value="Unassembled WGS sequence"/>
</dbReference>
<organism evidence="2 3">
    <name type="scientific">Patellaria atrata CBS 101060</name>
    <dbReference type="NCBI Taxonomy" id="1346257"/>
    <lineage>
        <taxon>Eukaryota</taxon>
        <taxon>Fungi</taxon>
        <taxon>Dikarya</taxon>
        <taxon>Ascomycota</taxon>
        <taxon>Pezizomycotina</taxon>
        <taxon>Dothideomycetes</taxon>
        <taxon>Dothideomycetes incertae sedis</taxon>
        <taxon>Patellariales</taxon>
        <taxon>Patellariaceae</taxon>
        <taxon>Patellaria</taxon>
    </lineage>
</organism>
<evidence type="ECO:0000259" key="1">
    <source>
        <dbReference type="Pfam" id="PF00561"/>
    </source>
</evidence>
<dbReference type="AlphaFoldDB" id="A0A9P4S398"/>
<dbReference type="InterPro" id="IPR029058">
    <property type="entry name" value="AB_hydrolase_fold"/>
</dbReference>
<reference evidence="2" key="1">
    <citation type="journal article" date="2020" name="Stud. Mycol.">
        <title>101 Dothideomycetes genomes: a test case for predicting lifestyles and emergence of pathogens.</title>
        <authorList>
            <person name="Haridas S."/>
            <person name="Albert R."/>
            <person name="Binder M."/>
            <person name="Bloem J."/>
            <person name="Labutti K."/>
            <person name="Salamov A."/>
            <person name="Andreopoulos B."/>
            <person name="Baker S."/>
            <person name="Barry K."/>
            <person name="Bills G."/>
            <person name="Bluhm B."/>
            <person name="Cannon C."/>
            <person name="Castanera R."/>
            <person name="Culley D."/>
            <person name="Daum C."/>
            <person name="Ezra D."/>
            <person name="Gonzalez J."/>
            <person name="Henrissat B."/>
            <person name="Kuo A."/>
            <person name="Liang C."/>
            <person name="Lipzen A."/>
            <person name="Lutzoni F."/>
            <person name="Magnuson J."/>
            <person name="Mondo S."/>
            <person name="Nolan M."/>
            <person name="Ohm R."/>
            <person name="Pangilinan J."/>
            <person name="Park H.-J."/>
            <person name="Ramirez L."/>
            <person name="Alfaro M."/>
            <person name="Sun H."/>
            <person name="Tritt A."/>
            <person name="Yoshinaga Y."/>
            <person name="Zwiers L.-H."/>
            <person name="Turgeon B."/>
            <person name="Goodwin S."/>
            <person name="Spatafora J."/>
            <person name="Crous P."/>
            <person name="Grigoriev I."/>
        </authorList>
    </citation>
    <scope>NUCLEOTIDE SEQUENCE</scope>
    <source>
        <strain evidence="2">CBS 101060</strain>
    </source>
</reference>
<evidence type="ECO:0000313" key="2">
    <source>
        <dbReference type="EMBL" id="KAF2834487.1"/>
    </source>
</evidence>
<dbReference type="InterPro" id="IPR000073">
    <property type="entry name" value="AB_hydrolase_1"/>
</dbReference>
<name>A0A9P4S398_9PEZI</name>
<feature type="domain" description="AB hydrolase-1" evidence="1">
    <location>
        <begin position="63"/>
        <end position="284"/>
    </location>
</feature>
<protein>
    <submittedName>
        <fullName evidence="2">Alpha/beta-hydrolase</fullName>
    </submittedName>
</protein>
<gene>
    <name evidence="2" type="ORF">M501DRAFT_944033</name>
</gene>
<dbReference type="PANTHER" id="PTHR43433">
    <property type="entry name" value="HYDROLASE, ALPHA/BETA FOLD FAMILY PROTEIN"/>
    <property type="match status" value="1"/>
</dbReference>